<dbReference type="InParanoid" id="A0A1X2HWT6"/>
<feature type="binding site" description="axial binding residue" evidence="7">
    <location>
        <position position="347"/>
    </location>
    <ligand>
        <name>heme</name>
        <dbReference type="ChEBI" id="CHEBI:30413"/>
    </ligand>
    <ligandPart>
        <name>Fe</name>
        <dbReference type="ChEBI" id="CHEBI:18248"/>
    </ligandPart>
</feature>
<dbReference type="Proteomes" id="UP000242180">
    <property type="component" value="Unassembled WGS sequence"/>
</dbReference>
<dbReference type="InterPro" id="IPR036396">
    <property type="entry name" value="Cyt_P450_sf"/>
</dbReference>
<comment type="cofactor">
    <cofactor evidence="7">
        <name>heme</name>
        <dbReference type="ChEBI" id="CHEBI:30413"/>
    </cofactor>
</comment>
<evidence type="ECO:0000256" key="1">
    <source>
        <dbReference type="ARBA" id="ARBA00010617"/>
    </source>
</evidence>
<gene>
    <name evidence="9" type="ORF">BCR43DRAFT_67571</name>
</gene>
<evidence type="ECO:0000256" key="2">
    <source>
        <dbReference type="ARBA" id="ARBA00022617"/>
    </source>
</evidence>
<evidence type="ECO:0000313" key="10">
    <source>
        <dbReference type="Proteomes" id="UP000242180"/>
    </source>
</evidence>
<keyword evidence="4 8" id="KW-0560">Oxidoreductase</keyword>
<comment type="caution">
    <text evidence="9">The sequence shown here is derived from an EMBL/GenBank/DDBJ whole genome shotgun (WGS) entry which is preliminary data.</text>
</comment>
<dbReference type="Pfam" id="PF00067">
    <property type="entry name" value="p450"/>
    <property type="match status" value="1"/>
</dbReference>
<keyword evidence="6 8" id="KW-0503">Monooxygenase</keyword>
<reference evidence="9 10" key="1">
    <citation type="submission" date="2016-07" db="EMBL/GenBank/DDBJ databases">
        <title>Pervasive Adenine N6-methylation of Active Genes in Fungi.</title>
        <authorList>
            <consortium name="DOE Joint Genome Institute"/>
            <person name="Mondo S.J."/>
            <person name="Dannebaum R.O."/>
            <person name="Kuo R.C."/>
            <person name="Labutti K."/>
            <person name="Haridas S."/>
            <person name="Kuo A."/>
            <person name="Salamov A."/>
            <person name="Ahrendt S.R."/>
            <person name="Lipzen A."/>
            <person name="Sullivan W."/>
            <person name="Andreopoulos W.B."/>
            <person name="Clum A."/>
            <person name="Lindquist E."/>
            <person name="Daum C."/>
            <person name="Ramamoorthy G.K."/>
            <person name="Gryganskyi A."/>
            <person name="Culley D."/>
            <person name="Magnuson J.K."/>
            <person name="James T.Y."/>
            <person name="O'Malley M.A."/>
            <person name="Stajich J.E."/>
            <person name="Spatafora J.W."/>
            <person name="Visel A."/>
            <person name="Grigoriev I.V."/>
        </authorList>
    </citation>
    <scope>NUCLEOTIDE SEQUENCE [LARGE SCALE GENOMIC DNA]</scope>
    <source>
        <strain evidence="9 10">NRRL 2496</strain>
    </source>
</reference>
<dbReference type="PANTHER" id="PTHR24291">
    <property type="entry name" value="CYTOCHROME P450 FAMILY 4"/>
    <property type="match status" value="1"/>
</dbReference>
<dbReference type="STRING" id="13706.A0A1X2HWT6"/>
<dbReference type="OrthoDB" id="1470350at2759"/>
<organism evidence="9 10">
    <name type="scientific">Syncephalastrum racemosum</name>
    <name type="common">Filamentous fungus</name>
    <dbReference type="NCBI Taxonomy" id="13706"/>
    <lineage>
        <taxon>Eukaryota</taxon>
        <taxon>Fungi</taxon>
        <taxon>Fungi incertae sedis</taxon>
        <taxon>Mucoromycota</taxon>
        <taxon>Mucoromycotina</taxon>
        <taxon>Mucoromycetes</taxon>
        <taxon>Mucorales</taxon>
        <taxon>Syncephalastraceae</taxon>
        <taxon>Syncephalastrum</taxon>
    </lineage>
</organism>
<keyword evidence="2 7" id="KW-0349">Heme</keyword>
<evidence type="ECO:0000256" key="4">
    <source>
        <dbReference type="ARBA" id="ARBA00023002"/>
    </source>
</evidence>
<evidence type="ECO:0000256" key="6">
    <source>
        <dbReference type="ARBA" id="ARBA00023033"/>
    </source>
</evidence>
<dbReference type="PRINTS" id="PR00463">
    <property type="entry name" value="EP450I"/>
</dbReference>
<dbReference type="PRINTS" id="PR00385">
    <property type="entry name" value="P450"/>
</dbReference>
<evidence type="ECO:0000256" key="8">
    <source>
        <dbReference type="RuleBase" id="RU000461"/>
    </source>
</evidence>
<evidence type="ECO:0000256" key="5">
    <source>
        <dbReference type="ARBA" id="ARBA00023004"/>
    </source>
</evidence>
<dbReference type="OMA" id="FAMYELR"/>
<evidence type="ECO:0000256" key="3">
    <source>
        <dbReference type="ARBA" id="ARBA00022723"/>
    </source>
</evidence>
<dbReference type="EMBL" id="MCGN01000001">
    <property type="protein sequence ID" value="ORZ03934.1"/>
    <property type="molecule type" value="Genomic_DNA"/>
</dbReference>
<dbReference type="InterPro" id="IPR017972">
    <property type="entry name" value="Cyt_P450_CS"/>
</dbReference>
<dbReference type="GO" id="GO:0016705">
    <property type="term" value="F:oxidoreductase activity, acting on paired donors, with incorporation or reduction of molecular oxygen"/>
    <property type="evidence" value="ECO:0007669"/>
    <property type="project" value="InterPro"/>
</dbReference>
<dbReference type="GO" id="GO:0020037">
    <property type="term" value="F:heme binding"/>
    <property type="evidence" value="ECO:0007669"/>
    <property type="project" value="InterPro"/>
</dbReference>
<evidence type="ECO:0000256" key="7">
    <source>
        <dbReference type="PIRSR" id="PIRSR602401-1"/>
    </source>
</evidence>
<dbReference type="InterPro" id="IPR002401">
    <property type="entry name" value="Cyt_P450_E_grp-I"/>
</dbReference>
<name>A0A1X2HWT6_SYNRA</name>
<accession>A0A1X2HWT6</accession>
<keyword evidence="10" id="KW-1185">Reference proteome</keyword>
<dbReference type="PROSITE" id="PS00086">
    <property type="entry name" value="CYTOCHROME_P450"/>
    <property type="match status" value="1"/>
</dbReference>
<dbReference type="Gene3D" id="1.10.630.10">
    <property type="entry name" value="Cytochrome P450"/>
    <property type="match status" value="1"/>
</dbReference>
<dbReference type="PANTHER" id="PTHR24291:SF50">
    <property type="entry name" value="BIFUNCTIONAL ALBAFLAVENONE MONOOXYGENASE_TERPENE SYNTHASE"/>
    <property type="match status" value="1"/>
</dbReference>
<dbReference type="SUPFAM" id="SSF48264">
    <property type="entry name" value="Cytochrome P450"/>
    <property type="match status" value="1"/>
</dbReference>
<dbReference type="InterPro" id="IPR050196">
    <property type="entry name" value="Cytochrome_P450_Monoox"/>
</dbReference>
<sequence>MGKETVNGKFIGGPNILFAEGHEWKKHRKIANPAFHRAMPVELFNNLTHRMLRTMKAEMDQNGVIDIHDIMTRWTLEAIGKAGFGFDFGAIEDKNSKWVRTYDTINEAMRDFKFLFFPVLDTYLVSLFPERQKAHKELDRFMHLLDEIIENKRSDLQKQRDLGTKESERDLLTLMIESELDGEGALTNEELKSDLCIFFLAGHDTTANALAFAIYYLAKNPHIQEKARQETIAVLGDEPKDITPTAEETKGMQYLNCIIKETLRIAPPATTVTPRRLTQDTEIGSHVFPKGTDVTLDIYEIHHNPRVWDNPSEFRPERFLPGGEAENLALSGKGMAWLPFGNGARQCIGMNFSMAEQRIMLPSLLRKYDWTLPADSIHKDKVITNNGGFLTPYDLKIAFKERY</sequence>
<keyword evidence="5 7" id="KW-0408">Iron</keyword>
<evidence type="ECO:0000313" key="9">
    <source>
        <dbReference type="EMBL" id="ORZ03934.1"/>
    </source>
</evidence>
<dbReference type="GO" id="GO:0005506">
    <property type="term" value="F:iron ion binding"/>
    <property type="evidence" value="ECO:0007669"/>
    <property type="project" value="InterPro"/>
</dbReference>
<proteinExistence type="inferred from homology"/>
<dbReference type="GO" id="GO:0004497">
    <property type="term" value="F:monooxygenase activity"/>
    <property type="evidence" value="ECO:0007669"/>
    <property type="project" value="UniProtKB-KW"/>
</dbReference>
<keyword evidence="3 7" id="KW-0479">Metal-binding</keyword>
<comment type="similarity">
    <text evidence="1 8">Belongs to the cytochrome P450 family.</text>
</comment>
<dbReference type="AlphaFoldDB" id="A0A1X2HWT6"/>
<protein>
    <submittedName>
        <fullName evidence="9">Cytochrome P450</fullName>
    </submittedName>
</protein>
<dbReference type="InterPro" id="IPR001128">
    <property type="entry name" value="Cyt_P450"/>
</dbReference>